<evidence type="ECO:0000313" key="1">
    <source>
        <dbReference type="EMBL" id="KAI3827839.1"/>
    </source>
</evidence>
<protein>
    <submittedName>
        <fullName evidence="1">Uncharacterized protein</fullName>
    </submittedName>
</protein>
<accession>A0ACB9K6K2</accession>
<name>A0ACB9K6K2_9ASTR</name>
<reference evidence="2" key="1">
    <citation type="journal article" date="2022" name="Mol. Ecol. Resour.">
        <title>The genomes of chicory, endive, great burdock and yacon provide insights into Asteraceae palaeo-polyploidization history and plant inulin production.</title>
        <authorList>
            <person name="Fan W."/>
            <person name="Wang S."/>
            <person name="Wang H."/>
            <person name="Wang A."/>
            <person name="Jiang F."/>
            <person name="Liu H."/>
            <person name="Zhao H."/>
            <person name="Xu D."/>
            <person name="Zhang Y."/>
        </authorList>
    </citation>
    <scope>NUCLEOTIDE SEQUENCE [LARGE SCALE GENOMIC DNA]</scope>
    <source>
        <strain evidence="2">cv. Yunnan</strain>
    </source>
</reference>
<dbReference type="Proteomes" id="UP001056120">
    <property type="component" value="Linkage Group LG01"/>
</dbReference>
<dbReference type="EMBL" id="CM042018">
    <property type="protein sequence ID" value="KAI3827839.1"/>
    <property type="molecule type" value="Genomic_DNA"/>
</dbReference>
<keyword evidence="2" id="KW-1185">Reference proteome</keyword>
<proteinExistence type="predicted"/>
<organism evidence="1 2">
    <name type="scientific">Smallanthus sonchifolius</name>
    <dbReference type="NCBI Taxonomy" id="185202"/>
    <lineage>
        <taxon>Eukaryota</taxon>
        <taxon>Viridiplantae</taxon>
        <taxon>Streptophyta</taxon>
        <taxon>Embryophyta</taxon>
        <taxon>Tracheophyta</taxon>
        <taxon>Spermatophyta</taxon>
        <taxon>Magnoliopsida</taxon>
        <taxon>eudicotyledons</taxon>
        <taxon>Gunneridae</taxon>
        <taxon>Pentapetalae</taxon>
        <taxon>asterids</taxon>
        <taxon>campanulids</taxon>
        <taxon>Asterales</taxon>
        <taxon>Asteraceae</taxon>
        <taxon>Asteroideae</taxon>
        <taxon>Heliantheae alliance</taxon>
        <taxon>Millerieae</taxon>
        <taxon>Smallanthus</taxon>
    </lineage>
</organism>
<sequence>MSDGDGDWKRAAAVAGSVGGCHRFGRSNDGSPYASDHFGLEISRDDEVVVNAGGAVAALYIMEVVVMLTESREGVLHDG</sequence>
<reference evidence="1 2" key="2">
    <citation type="journal article" date="2022" name="Mol. Ecol. Resour.">
        <title>The genomes of chicory, endive, great burdock and yacon provide insights into Asteraceae paleo-polyploidization history and plant inulin production.</title>
        <authorList>
            <person name="Fan W."/>
            <person name="Wang S."/>
            <person name="Wang H."/>
            <person name="Wang A."/>
            <person name="Jiang F."/>
            <person name="Liu H."/>
            <person name="Zhao H."/>
            <person name="Xu D."/>
            <person name="Zhang Y."/>
        </authorList>
    </citation>
    <scope>NUCLEOTIDE SEQUENCE [LARGE SCALE GENOMIC DNA]</scope>
    <source>
        <strain evidence="2">cv. Yunnan</strain>
        <tissue evidence="1">Leaves</tissue>
    </source>
</reference>
<evidence type="ECO:0000313" key="2">
    <source>
        <dbReference type="Proteomes" id="UP001056120"/>
    </source>
</evidence>
<comment type="caution">
    <text evidence="1">The sequence shown here is derived from an EMBL/GenBank/DDBJ whole genome shotgun (WGS) entry which is preliminary data.</text>
</comment>
<gene>
    <name evidence="1" type="ORF">L1987_01926</name>
</gene>